<dbReference type="Gene3D" id="3.40.640.10">
    <property type="entry name" value="Type I PLP-dependent aspartate aminotransferase-like (Major domain)"/>
    <property type="match status" value="1"/>
</dbReference>
<dbReference type="InterPro" id="IPR015421">
    <property type="entry name" value="PyrdxlP-dep_Trfase_major"/>
</dbReference>
<comment type="caution">
    <text evidence="5">The sequence shown here is derived from an EMBL/GenBank/DDBJ whole genome shotgun (WGS) entry which is preliminary data.</text>
</comment>
<dbReference type="GO" id="GO:0016846">
    <property type="term" value="F:carbon-sulfur lyase activity"/>
    <property type="evidence" value="ECO:0007669"/>
    <property type="project" value="TreeGrafter"/>
</dbReference>
<dbReference type="Gene3D" id="3.90.1150.10">
    <property type="entry name" value="Aspartate Aminotransferase, domain 1"/>
    <property type="match status" value="1"/>
</dbReference>
<comment type="similarity">
    <text evidence="4">Belongs to the trans-sulfuration enzymes family.</text>
</comment>
<keyword evidence="6" id="KW-1185">Reference proteome</keyword>
<dbReference type="PIRSF" id="PIRSF001434">
    <property type="entry name" value="CGS"/>
    <property type="match status" value="1"/>
</dbReference>
<dbReference type="STRING" id="346185.AAY42_04740"/>
<dbReference type="GO" id="GO:0030170">
    <property type="term" value="F:pyridoxal phosphate binding"/>
    <property type="evidence" value="ECO:0007669"/>
    <property type="project" value="InterPro"/>
</dbReference>
<accession>A0A0Q1BG63</accession>
<dbReference type="Pfam" id="PF01053">
    <property type="entry name" value="Cys_Met_Meta_PP"/>
    <property type="match status" value="1"/>
</dbReference>
<dbReference type="InterPro" id="IPR015422">
    <property type="entry name" value="PyrdxlP-dep_Trfase_small"/>
</dbReference>
<gene>
    <name evidence="5" type="ORF">AAY42_04740</name>
</gene>
<evidence type="ECO:0000313" key="5">
    <source>
        <dbReference type="EMBL" id="KQC29288.1"/>
    </source>
</evidence>
<dbReference type="RefSeq" id="WP_055392897.1">
    <property type="nucleotide sequence ID" value="NZ_LCTZ01000002.1"/>
</dbReference>
<dbReference type="PANTHER" id="PTHR11808:SF80">
    <property type="entry name" value="CYSTATHIONINE GAMMA-LYASE"/>
    <property type="match status" value="1"/>
</dbReference>
<evidence type="ECO:0000313" key="6">
    <source>
        <dbReference type="Proteomes" id="UP000050827"/>
    </source>
</evidence>
<evidence type="ECO:0000256" key="4">
    <source>
        <dbReference type="RuleBase" id="RU362118"/>
    </source>
</evidence>
<dbReference type="FunFam" id="3.40.640.10:FF:000046">
    <property type="entry name" value="Cystathionine gamma-lyase"/>
    <property type="match status" value="1"/>
</dbReference>
<dbReference type="CDD" id="cd00614">
    <property type="entry name" value="CGS_like"/>
    <property type="match status" value="1"/>
</dbReference>
<proteinExistence type="inferred from homology"/>
<comment type="cofactor">
    <cofactor evidence="1 4">
        <name>pyridoxal 5'-phosphate</name>
        <dbReference type="ChEBI" id="CHEBI:597326"/>
    </cofactor>
</comment>
<dbReference type="PROSITE" id="PS00868">
    <property type="entry name" value="CYS_MET_METAB_PP"/>
    <property type="match status" value="1"/>
</dbReference>
<dbReference type="AlphaFoldDB" id="A0A0Q1BG63"/>
<feature type="modified residue" description="N6-(pyridoxal phosphate)lysine" evidence="3">
    <location>
        <position position="197"/>
    </location>
</feature>
<dbReference type="OrthoDB" id="9803729at2"/>
<dbReference type="EMBL" id="LCTZ01000002">
    <property type="protein sequence ID" value="KQC29288.1"/>
    <property type="molecule type" value="Genomic_DNA"/>
</dbReference>
<dbReference type="GO" id="GO:0005737">
    <property type="term" value="C:cytoplasm"/>
    <property type="evidence" value="ECO:0007669"/>
    <property type="project" value="TreeGrafter"/>
</dbReference>
<organism evidence="5 6">
    <name type="scientific">Flagellimonas eckloniae</name>
    <dbReference type="NCBI Taxonomy" id="346185"/>
    <lineage>
        <taxon>Bacteria</taxon>
        <taxon>Pseudomonadati</taxon>
        <taxon>Bacteroidota</taxon>
        <taxon>Flavobacteriia</taxon>
        <taxon>Flavobacteriales</taxon>
        <taxon>Flavobacteriaceae</taxon>
        <taxon>Flagellimonas</taxon>
    </lineage>
</organism>
<dbReference type="PANTHER" id="PTHR11808">
    <property type="entry name" value="TRANS-SULFURATION ENZYME FAMILY MEMBER"/>
    <property type="match status" value="1"/>
</dbReference>
<dbReference type="GO" id="GO:0019346">
    <property type="term" value="P:transsulfuration"/>
    <property type="evidence" value="ECO:0007669"/>
    <property type="project" value="InterPro"/>
</dbReference>
<protein>
    <submittedName>
        <fullName evidence="5">Cystathionine beta-lyase</fullName>
    </submittedName>
</protein>
<reference evidence="5 6" key="1">
    <citation type="submission" date="2015-04" db="EMBL/GenBank/DDBJ databases">
        <title>Complete genome of flavobacterium.</title>
        <authorList>
            <person name="Kwon Y.M."/>
            <person name="Kim S.-J."/>
        </authorList>
    </citation>
    <scope>NUCLEOTIDE SEQUENCE [LARGE SCALE GENOMIC DNA]</scope>
    <source>
        <strain evidence="5 6">DK169</strain>
    </source>
</reference>
<keyword evidence="5" id="KW-0456">Lyase</keyword>
<evidence type="ECO:0000256" key="1">
    <source>
        <dbReference type="ARBA" id="ARBA00001933"/>
    </source>
</evidence>
<dbReference type="SUPFAM" id="SSF53383">
    <property type="entry name" value="PLP-dependent transferases"/>
    <property type="match status" value="1"/>
</dbReference>
<keyword evidence="2 3" id="KW-0663">Pyridoxal phosphate</keyword>
<dbReference type="InterPro" id="IPR000277">
    <property type="entry name" value="Cys/Met-Metab_PyrdxlP-dep_enz"/>
</dbReference>
<dbReference type="Proteomes" id="UP000050827">
    <property type="component" value="Unassembled WGS sequence"/>
</dbReference>
<dbReference type="InterPro" id="IPR054542">
    <property type="entry name" value="Cys_met_metab_PP"/>
</dbReference>
<evidence type="ECO:0000256" key="2">
    <source>
        <dbReference type="ARBA" id="ARBA00022898"/>
    </source>
</evidence>
<sequence>MDQKGVNTVCIHTGELEDKEFKGVISPLYMSTSYAFEDVDVKRYPRYFNTPNQEALCKKLAALEHAEAAMIFGSGMAAISTGLMTFLQAGDHIVLQQTLYGGTYNFVATQLEKYGIGYSFTSGWAVEDFEKEIKPNTKVIYIETPSNPLLTITNLREVSNLARQRGILTMIDNTFASPVNQNPIDFGIDVVLHSATKYMGGHSDICAGVIASSEENMEKVFQTAICFGGSLSDYTVWLLERSIKTMGIRVNAQNENAMKMAMYLSSNKDVENVYYPGLESHNDHNLAKSQMKGYGGMLTFELNSDIDVSLFFKSLKLIKPAMSLAGVESTVSSPVHTSHALMSPEDRIKQGINSSQVRFSLGIEEIEDLVTDIEQAIAKVKSATVPA</sequence>
<dbReference type="PATRIC" id="fig|1547436.3.peg.991"/>
<name>A0A0Q1BG63_9FLAO</name>
<dbReference type="InterPro" id="IPR015424">
    <property type="entry name" value="PyrdxlP-dep_Trfase"/>
</dbReference>
<evidence type="ECO:0000256" key="3">
    <source>
        <dbReference type="PIRSR" id="PIRSR001434-2"/>
    </source>
</evidence>